<organism evidence="10 11">
    <name type="scientific">Copranaerobaculum intestinale</name>
    <dbReference type="NCBI Taxonomy" id="2692629"/>
    <lineage>
        <taxon>Bacteria</taxon>
        <taxon>Bacillati</taxon>
        <taxon>Bacillota</taxon>
        <taxon>Erysipelotrichia</taxon>
        <taxon>Erysipelotrichales</taxon>
        <taxon>Erysipelotrichaceae</taxon>
        <taxon>Copranaerobaculum</taxon>
    </lineage>
</organism>
<gene>
    <name evidence="10" type="ORF">GSF08_04775</name>
</gene>
<evidence type="ECO:0000256" key="5">
    <source>
        <dbReference type="ARBA" id="ARBA00022683"/>
    </source>
</evidence>
<feature type="transmembrane region" description="Helical" evidence="9">
    <location>
        <begin position="32"/>
        <end position="58"/>
    </location>
</feature>
<evidence type="ECO:0000313" key="10">
    <source>
        <dbReference type="EMBL" id="MXQ73250.1"/>
    </source>
</evidence>
<evidence type="ECO:0000256" key="9">
    <source>
        <dbReference type="SAM" id="Phobius"/>
    </source>
</evidence>
<dbReference type="RefSeq" id="WP_160624666.1">
    <property type="nucleotide sequence ID" value="NZ_WUUQ01000001.1"/>
</dbReference>
<dbReference type="PROSITE" id="PS51106">
    <property type="entry name" value="PTS_EIIC_TYPE_4"/>
    <property type="match status" value="1"/>
</dbReference>
<dbReference type="GO" id="GO:0005886">
    <property type="term" value="C:plasma membrane"/>
    <property type="evidence" value="ECO:0007669"/>
    <property type="project" value="UniProtKB-SubCell"/>
</dbReference>
<dbReference type="Pfam" id="PF03609">
    <property type="entry name" value="EII-Sor"/>
    <property type="match status" value="1"/>
</dbReference>
<dbReference type="GO" id="GO:0009401">
    <property type="term" value="P:phosphoenolpyruvate-dependent sugar phosphotransferase system"/>
    <property type="evidence" value="ECO:0007669"/>
    <property type="project" value="UniProtKB-KW"/>
</dbReference>
<feature type="transmembrane region" description="Helical" evidence="9">
    <location>
        <begin position="139"/>
        <end position="159"/>
    </location>
</feature>
<dbReference type="PANTHER" id="PTHR32502">
    <property type="entry name" value="N-ACETYLGALACTOSAMINE PERMEASE II COMPONENT-RELATED"/>
    <property type="match status" value="1"/>
</dbReference>
<evidence type="ECO:0000256" key="6">
    <source>
        <dbReference type="ARBA" id="ARBA00022692"/>
    </source>
</evidence>
<keyword evidence="3" id="KW-1003">Cell membrane</keyword>
<evidence type="ECO:0000256" key="4">
    <source>
        <dbReference type="ARBA" id="ARBA00022597"/>
    </source>
</evidence>
<keyword evidence="8 9" id="KW-0472">Membrane</keyword>
<evidence type="ECO:0000256" key="2">
    <source>
        <dbReference type="ARBA" id="ARBA00022448"/>
    </source>
</evidence>
<comment type="subcellular location">
    <subcellularLocation>
        <location evidence="1">Cell membrane</location>
        <topology evidence="1">Multi-pass membrane protein</topology>
    </subcellularLocation>
</comment>
<evidence type="ECO:0000256" key="3">
    <source>
        <dbReference type="ARBA" id="ARBA00022475"/>
    </source>
</evidence>
<feature type="transmembrane region" description="Helical" evidence="9">
    <location>
        <begin position="70"/>
        <end position="87"/>
    </location>
</feature>
<dbReference type="AlphaFoldDB" id="A0A6N8U5Y5"/>
<dbReference type="InterPro" id="IPR050303">
    <property type="entry name" value="GatZ_KbaZ_carbometab"/>
</dbReference>
<sequence>MSIAQALLIALIAGLAGVDYYMEVFQTYRPLVLGTIIGIAMGDVKTGLMIGATFELMWMGLMPIGGAQPPNMVIGTVIGVVFAIASHEGASTAIGIGVPFSILMQGIITLIYTVFSMFMPIADGFADKNKTKGIEGIQFGALAIVFICYFLVAFLPIYLGADKAQFIVSLLPTWVVDGLTVAGGIMPAIGFAILLNTMFKMEYVIFLALGFIFVAYGNLPILAVSAIAACIAVYDYYIYHQKKEVIAVAEEEDYHDGL</sequence>
<comment type="caution">
    <text evidence="10">The sequence shown here is derived from an EMBL/GenBank/DDBJ whole genome shotgun (WGS) entry which is preliminary data.</text>
</comment>
<feature type="transmembrane region" description="Helical" evidence="9">
    <location>
        <begin position="206"/>
        <end position="234"/>
    </location>
</feature>
<evidence type="ECO:0000256" key="8">
    <source>
        <dbReference type="ARBA" id="ARBA00023136"/>
    </source>
</evidence>
<evidence type="ECO:0000256" key="7">
    <source>
        <dbReference type="ARBA" id="ARBA00022989"/>
    </source>
</evidence>
<evidence type="ECO:0000256" key="1">
    <source>
        <dbReference type="ARBA" id="ARBA00004651"/>
    </source>
</evidence>
<evidence type="ECO:0000313" key="11">
    <source>
        <dbReference type="Proteomes" id="UP000434036"/>
    </source>
</evidence>
<keyword evidence="6 9" id="KW-0812">Transmembrane</keyword>
<keyword evidence="4" id="KW-0762">Sugar transport</keyword>
<accession>A0A6N8U5Y5</accession>
<reference evidence="10 11" key="1">
    <citation type="submission" date="2019-12" db="EMBL/GenBank/DDBJ databases">
        <authorList>
            <person name="Yang R."/>
        </authorList>
    </citation>
    <scope>NUCLEOTIDE SEQUENCE [LARGE SCALE GENOMIC DNA]</scope>
    <source>
        <strain evidence="10 11">DONG20-135</strain>
    </source>
</reference>
<keyword evidence="5" id="KW-0598">Phosphotransferase system</keyword>
<dbReference type="InterPro" id="IPR004700">
    <property type="entry name" value="PTS_IIC_man"/>
</dbReference>
<feature type="transmembrane region" description="Helical" evidence="9">
    <location>
        <begin position="93"/>
        <end position="118"/>
    </location>
</feature>
<keyword evidence="7 9" id="KW-1133">Transmembrane helix</keyword>
<protein>
    <submittedName>
        <fullName evidence="10">PTS N-acetylgalactosamine transporter subunit IIC</fullName>
    </submittedName>
</protein>
<reference evidence="10 11" key="2">
    <citation type="submission" date="2020-01" db="EMBL/GenBank/DDBJ databases">
        <title>Clostridiaceae sp. nov. isolated from the gut of human by culturomics.</title>
        <authorList>
            <person name="Chang Y."/>
        </authorList>
    </citation>
    <scope>NUCLEOTIDE SEQUENCE [LARGE SCALE GENOMIC DNA]</scope>
    <source>
        <strain evidence="10 11">DONG20-135</strain>
    </source>
</reference>
<dbReference type="Proteomes" id="UP000434036">
    <property type="component" value="Unassembled WGS sequence"/>
</dbReference>
<keyword evidence="11" id="KW-1185">Reference proteome</keyword>
<proteinExistence type="predicted"/>
<dbReference type="EMBL" id="WUUQ01000001">
    <property type="protein sequence ID" value="MXQ73250.1"/>
    <property type="molecule type" value="Genomic_DNA"/>
</dbReference>
<name>A0A6N8U5Y5_9FIRM</name>
<keyword evidence="2" id="KW-0813">Transport</keyword>
<dbReference type="PANTHER" id="PTHR32502:SF8">
    <property type="entry name" value="N-ACETYLGALACTOSAMINE PERMEASE IIC COMPONENT 1"/>
    <property type="match status" value="1"/>
</dbReference>